<dbReference type="InterPro" id="IPR005502">
    <property type="entry name" value="Ribosyl_crysJ1"/>
</dbReference>
<dbReference type="Gene3D" id="1.10.4080.10">
    <property type="entry name" value="ADP-ribosylation/Crystallin J1"/>
    <property type="match status" value="1"/>
</dbReference>
<evidence type="ECO:0000256" key="1">
    <source>
        <dbReference type="ARBA" id="ARBA00010702"/>
    </source>
</evidence>
<evidence type="ECO:0000256" key="2">
    <source>
        <dbReference type="ARBA" id="ARBA00022801"/>
    </source>
</evidence>
<dbReference type="InterPro" id="IPR036705">
    <property type="entry name" value="Ribosyl_crysJ1_sf"/>
</dbReference>
<protein>
    <submittedName>
        <fullName evidence="3">ADP-ribosylglycohydrolase family protein</fullName>
    </submittedName>
</protein>
<dbReference type="InterPro" id="IPR050792">
    <property type="entry name" value="ADP-ribosylglycohydrolase"/>
</dbReference>
<dbReference type="PANTHER" id="PTHR16222:SF24">
    <property type="entry name" value="ADP-RIBOSYLHYDROLASE ARH3"/>
    <property type="match status" value="1"/>
</dbReference>
<keyword evidence="4" id="KW-1185">Reference proteome</keyword>
<reference evidence="4" key="1">
    <citation type="journal article" date="2019" name="Int. J. Syst. Evol. Microbiol.">
        <title>The Global Catalogue of Microorganisms (GCM) 10K type strain sequencing project: providing services to taxonomists for standard genome sequencing and annotation.</title>
        <authorList>
            <consortium name="The Broad Institute Genomics Platform"/>
            <consortium name="The Broad Institute Genome Sequencing Center for Infectious Disease"/>
            <person name="Wu L."/>
            <person name="Ma J."/>
        </authorList>
    </citation>
    <scope>NUCLEOTIDE SEQUENCE [LARGE SCALE GENOMIC DNA]</scope>
    <source>
        <strain evidence="4">CCUG 55585</strain>
    </source>
</reference>
<comment type="caution">
    <text evidence="3">The sequence shown here is derived from an EMBL/GenBank/DDBJ whole genome shotgun (WGS) entry which is preliminary data.</text>
</comment>
<gene>
    <name evidence="3" type="ORF">ACFQ0E_16350</name>
</gene>
<dbReference type="RefSeq" id="WP_386825651.1">
    <property type="nucleotide sequence ID" value="NZ_JBHTIF010000004.1"/>
</dbReference>
<keyword evidence="2" id="KW-0378">Hydrolase</keyword>
<dbReference type="Proteomes" id="UP001597110">
    <property type="component" value="Unassembled WGS sequence"/>
</dbReference>
<dbReference type="SUPFAM" id="SSF101478">
    <property type="entry name" value="ADP-ribosylglycohydrolase"/>
    <property type="match status" value="1"/>
</dbReference>
<dbReference type="Pfam" id="PF03747">
    <property type="entry name" value="ADP_ribosyl_GH"/>
    <property type="match status" value="1"/>
</dbReference>
<evidence type="ECO:0000313" key="4">
    <source>
        <dbReference type="Proteomes" id="UP001597110"/>
    </source>
</evidence>
<dbReference type="PANTHER" id="PTHR16222">
    <property type="entry name" value="ADP-RIBOSYLGLYCOHYDROLASE"/>
    <property type="match status" value="1"/>
</dbReference>
<sequence length="316" mass="34262">MLPLSESRLSGALVGLLVGDALGVPYEFNPPERLPDASLFEYVPPPGFERSHPGVPPGTWSDDGAQALCLLVSLLDRGALDLDDFASRMARWYTHGYLAVDGHVFDIGITTAQALRAVLDGEPPEQAGPSGQYNNGNGALMRVMPLVLWHTGDDAALVRDARRQSLVTHGHLRSQLCCALYCLWARRTMQDVDAPWDDAVRTLRDLIADEPEAVEELEFSIRPDEPAIGEGSGYVVDALRSARWASEAPDFENAMRRAIKLGHDTDTTACIAGGIAGLRFGLEGIPQRWRDGLRGQDLLAPLHAGLLAHRATSGAR</sequence>
<proteinExistence type="inferred from homology"/>
<organism evidence="3 4">
    <name type="scientific">Lysobacter brunescens</name>
    <dbReference type="NCBI Taxonomy" id="262323"/>
    <lineage>
        <taxon>Bacteria</taxon>
        <taxon>Pseudomonadati</taxon>
        <taxon>Pseudomonadota</taxon>
        <taxon>Gammaproteobacteria</taxon>
        <taxon>Lysobacterales</taxon>
        <taxon>Lysobacteraceae</taxon>
        <taxon>Lysobacter</taxon>
    </lineage>
</organism>
<accession>A0ABW2YHF0</accession>
<dbReference type="EMBL" id="JBHTIF010000004">
    <property type="protein sequence ID" value="MFD0727167.1"/>
    <property type="molecule type" value="Genomic_DNA"/>
</dbReference>
<evidence type="ECO:0000313" key="3">
    <source>
        <dbReference type="EMBL" id="MFD0727167.1"/>
    </source>
</evidence>
<name>A0ABW2YHF0_9GAMM</name>
<comment type="similarity">
    <text evidence="1">Belongs to the ADP-ribosylglycohydrolase family.</text>
</comment>